<protein>
    <submittedName>
        <fullName evidence="4">Alpha/beta fold hydrolase</fullName>
    </submittedName>
</protein>
<proteinExistence type="inferred from homology"/>
<dbReference type="GO" id="GO:0016787">
    <property type="term" value="F:hydrolase activity"/>
    <property type="evidence" value="ECO:0007669"/>
    <property type="project" value="UniProtKB-KW"/>
</dbReference>
<comment type="similarity">
    <text evidence="1">Belongs to the AB hydrolase superfamily. AB hydrolase 2 family.</text>
</comment>
<reference evidence="4 5" key="1">
    <citation type="submission" date="2020-04" db="EMBL/GenBank/DDBJ databases">
        <title>Sequencing and Assembly of C. fimi.</title>
        <authorList>
            <person name="Ramsey A.R."/>
        </authorList>
    </citation>
    <scope>NUCLEOTIDE SEQUENCE [LARGE SCALE GENOMIC DNA]</scope>
    <source>
        <strain evidence="4 5">SB</strain>
    </source>
</reference>
<dbReference type="Proteomes" id="UP000562124">
    <property type="component" value="Unassembled WGS sequence"/>
</dbReference>
<dbReference type="InterPro" id="IPR029058">
    <property type="entry name" value="AB_hydrolase_fold"/>
</dbReference>
<dbReference type="Pfam" id="PF02230">
    <property type="entry name" value="Abhydrolase_2"/>
    <property type="match status" value="1"/>
</dbReference>
<evidence type="ECO:0000256" key="2">
    <source>
        <dbReference type="ARBA" id="ARBA00022801"/>
    </source>
</evidence>
<organism evidence="4 5">
    <name type="scientific">Cellulomonas fimi</name>
    <dbReference type="NCBI Taxonomy" id="1708"/>
    <lineage>
        <taxon>Bacteria</taxon>
        <taxon>Bacillati</taxon>
        <taxon>Actinomycetota</taxon>
        <taxon>Actinomycetes</taxon>
        <taxon>Micrococcales</taxon>
        <taxon>Cellulomonadaceae</taxon>
        <taxon>Cellulomonas</taxon>
    </lineage>
</organism>
<dbReference type="Gene3D" id="3.40.50.1820">
    <property type="entry name" value="alpha/beta hydrolase"/>
    <property type="match status" value="1"/>
</dbReference>
<evidence type="ECO:0000256" key="1">
    <source>
        <dbReference type="ARBA" id="ARBA00006499"/>
    </source>
</evidence>
<evidence type="ECO:0000259" key="3">
    <source>
        <dbReference type="Pfam" id="PF02230"/>
    </source>
</evidence>
<evidence type="ECO:0000313" key="4">
    <source>
        <dbReference type="EMBL" id="NMR19440.1"/>
    </source>
</evidence>
<gene>
    <name evidence="4" type="ORF">HIR71_04255</name>
</gene>
<feature type="domain" description="Phospholipase/carboxylesterase/thioesterase" evidence="3">
    <location>
        <begin position="12"/>
        <end position="197"/>
    </location>
</feature>
<keyword evidence="2 4" id="KW-0378">Hydrolase</keyword>
<name>A0A7Y0QGP5_CELFI</name>
<dbReference type="PANTHER" id="PTHR10655:SF17">
    <property type="entry name" value="LYSOPHOSPHOLIPASE-LIKE PROTEIN 1"/>
    <property type="match status" value="1"/>
</dbReference>
<dbReference type="SUPFAM" id="SSF53474">
    <property type="entry name" value="alpha/beta-Hydrolases"/>
    <property type="match status" value="1"/>
</dbReference>
<dbReference type="AlphaFoldDB" id="A0A7Y0QGP5"/>
<dbReference type="EMBL" id="JABCJJ010000004">
    <property type="protein sequence ID" value="NMR19440.1"/>
    <property type="molecule type" value="Genomic_DNA"/>
</dbReference>
<evidence type="ECO:0000313" key="5">
    <source>
        <dbReference type="Proteomes" id="UP000562124"/>
    </source>
</evidence>
<dbReference type="PANTHER" id="PTHR10655">
    <property type="entry name" value="LYSOPHOSPHOLIPASE-RELATED"/>
    <property type="match status" value="1"/>
</dbReference>
<dbReference type="InterPro" id="IPR003140">
    <property type="entry name" value="PLipase/COase/thioEstase"/>
</dbReference>
<accession>A0A7Y0QGP5</accession>
<keyword evidence="5" id="KW-1185">Reference proteome</keyword>
<comment type="caution">
    <text evidence="4">The sequence shown here is derived from an EMBL/GenBank/DDBJ whole genome shotgun (WGS) entry which is preliminary data.</text>
</comment>
<sequence length="206" mass="21527">MHALWSDAAERGDRPLVVALHGFGSDERDLAGLAGALPDVDLVALRAPHAQGRGFMWFPITTPGVPDPATVDAAAHAVAAWVDDEVAPGRPVLLLGFSQGGTVALQALRHRPDRYAGVVLLSGFVAPGAAPGDDALAAQPVPVFWGRDPQDPVIAPVAVERTSAWLPGHAALTERTYADMSHGISRAELDDVVTFLRDAAALSTGR</sequence>
<dbReference type="InterPro" id="IPR050565">
    <property type="entry name" value="LYPA1-2/EST-like"/>
</dbReference>